<comment type="cofactor">
    <cofactor evidence="1">
        <name>pyridoxal 5'-phosphate</name>
        <dbReference type="ChEBI" id="CHEBI:597326"/>
    </cofactor>
</comment>
<keyword evidence="10" id="KW-1185">Reference proteome</keyword>
<dbReference type="KEGG" id="pbd:PBOR_07400"/>
<evidence type="ECO:0000256" key="5">
    <source>
        <dbReference type="ARBA" id="ARBA00023015"/>
    </source>
</evidence>
<dbReference type="GO" id="GO:0008483">
    <property type="term" value="F:transaminase activity"/>
    <property type="evidence" value="ECO:0007669"/>
    <property type="project" value="UniProtKB-KW"/>
</dbReference>
<dbReference type="RefSeq" id="WP_042211074.1">
    <property type="nucleotide sequence ID" value="NZ_CP009285.1"/>
</dbReference>
<keyword evidence="3" id="KW-0808">Transferase</keyword>
<evidence type="ECO:0000256" key="7">
    <source>
        <dbReference type="ARBA" id="ARBA00023163"/>
    </source>
</evidence>
<dbReference type="Gene3D" id="1.10.10.10">
    <property type="entry name" value="Winged helix-like DNA-binding domain superfamily/Winged helix DNA-binding domain"/>
    <property type="match status" value="1"/>
</dbReference>
<evidence type="ECO:0000256" key="6">
    <source>
        <dbReference type="ARBA" id="ARBA00023125"/>
    </source>
</evidence>
<feature type="domain" description="HTH gntR-type" evidence="8">
    <location>
        <begin position="11"/>
        <end position="79"/>
    </location>
</feature>
<dbReference type="SMART" id="SM00345">
    <property type="entry name" value="HTH_GNTR"/>
    <property type="match status" value="1"/>
</dbReference>
<gene>
    <name evidence="9" type="ORF">PBOR_07400</name>
</gene>
<proteinExistence type="inferred from homology"/>
<dbReference type="Proteomes" id="UP000029518">
    <property type="component" value="Chromosome"/>
</dbReference>
<dbReference type="InterPro" id="IPR015424">
    <property type="entry name" value="PyrdxlP-dep_Trfase"/>
</dbReference>
<evidence type="ECO:0000256" key="1">
    <source>
        <dbReference type="ARBA" id="ARBA00001933"/>
    </source>
</evidence>
<evidence type="ECO:0000259" key="8">
    <source>
        <dbReference type="PROSITE" id="PS50949"/>
    </source>
</evidence>
<dbReference type="SUPFAM" id="SSF46785">
    <property type="entry name" value="Winged helix' DNA-binding domain"/>
    <property type="match status" value="1"/>
</dbReference>
<name>A0A089L7J2_PAEBO</name>
<dbReference type="PANTHER" id="PTHR46577:SF1">
    <property type="entry name" value="HTH-TYPE TRANSCRIPTIONAL REGULATORY PROTEIN GABR"/>
    <property type="match status" value="1"/>
</dbReference>
<dbReference type="PANTHER" id="PTHR46577">
    <property type="entry name" value="HTH-TYPE TRANSCRIPTIONAL REGULATORY PROTEIN GABR"/>
    <property type="match status" value="1"/>
</dbReference>
<dbReference type="Pfam" id="PF00392">
    <property type="entry name" value="GntR"/>
    <property type="match status" value="1"/>
</dbReference>
<dbReference type="GO" id="GO:0030170">
    <property type="term" value="F:pyridoxal phosphate binding"/>
    <property type="evidence" value="ECO:0007669"/>
    <property type="project" value="InterPro"/>
</dbReference>
<evidence type="ECO:0000313" key="9">
    <source>
        <dbReference type="EMBL" id="AIQ56782.1"/>
    </source>
</evidence>
<dbReference type="GO" id="GO:0003677">
    <property type="term" value="F:DNA binding"/>
    <property type="evidence" value="ECO:0007669"/>
    <property type="project" value="UniProtKB-KW"/>
</dbReference>
<evidence type="ECO:0000256" key="4">
    <source>
        <dbReference type="ARBA" id="ARBA00022898"/>
    </source>
</evidence>
<dbReference type="Gene3D" id="3.40.640.10">
    <property type="entry name" value="Type I PLP-dependent aspartate aminotransferase-like (Major domain)"/>
    <property type="match status" value="1"/>
</dbReference>
<dbReference type="InterPro" id="IPR004839">
    <property type="entry name" value="Aminotransferase_I/II_large"/>
</dbReference>
<dbReference type="EMBL" id="CP009285">
    <property type="protein sequence ID" value="AIQ56782.1"/>
    <property type="molecule type" value="Genomic_DNA"/>
</dbReference>
<dbReference type="SUPFAM" id="SSF53383">
    <property type="entry name" value="PLP-dependent transferases"/>
    <property type="match status" value="1"/>
</dbReference>
<dbReference type="Pfam" id="PF00155">
    <property type="entry name" value="Aminotran_1_2"/>
    <property type="match status" value="1"/>
</dbReference>
<keyword evidence="3" id="KW-0032">Aminotransferase</keyword>
<dbReference type="PROSITE" id="PS50949">
    <property type="entry name" value="HTH_GNTR"/>
    <property type="match status" value="1"/>
</dbReference>
<dbReference type="InterPro" id="IPR015422">
    <property type="entry name" value="PyrdxlP-dep_Trfase_small"/>
</dbReference>
<keyword evidence="6" id="KW-0238">DNA-binding</keyword>
<keyword evidence="4" id="KW-0663">Pyridoxal phosphate</keyword>
<protein>
    <submittedName>
        <fullName evidence="9">GntR family transcriptional regulator</fullName>
    </submittedName>
</protein>
<dbReference type="InterPro" id="IPR036388">
    <property type="entry name" value="WH-like_DNA-bd_sf"/>
</dbReference>
<evidence type="ECO:0000256" key="2">
    <source>
        <dbReference type="ARBA" id="ARBA00005384"/>
    </source>
</evidence>
<dbReference type="InterPro" id="IPR036390">
    <property type="entry name" value="WH_DNA-bd_sf"/>
</dbReference>
<comment type="similarity">
    <text evidence="2">In the C-terminal section; belongs to the class-I pyridoxal-phosphate-dependent aminotransferase family.</text>
</comment>
<dbReference type="InterPro" id="IPR051446">
    <property type="entry name" value="HTH_trans_reg/aminotransferase"/>
</dbReference>
<accession>A0A089L7J2</accession>
<dbReference type="HOGENOM" id="CLU_017584_0_0_9"/>
<dbReference type="InterPro" id="IPR015421">
    <property type="entry name" value="PyrdxlP-dep_Trfase_major"/>
</dbReference>
<sequence>MFKDFKLIAGRPVYIQVKDYMKHLIIKSALQGGQKLPSTRELSTLLKVSRNSIISAYESLEDDGFAYTVQGQGSYVSPGAGAGHGGPEAASWSMDWKERISGHALLAEELDIMKRGIRAEKGTISFTSIAPDESLFDLEHVRRAFLERMSVEGNVLLNYGYAKGYKPLIDYLRQYMEHKGVDMRGKDLLITNGFTEGFDIVLTALGKRHGAVICENPTHHTAVKNLKLHGFGIHGVTMERDGIHLGELKRALDEREYDCAYLVPSYHNPTGIVMSPEKRQGLMKLMQDYKVPVIEDGFNEELRYSGAHVAPLIAAAGGGNSVVYLGSFSKVLFPGLRVGWVLADQELIYYLESVKRARSIHTSTLDQSILYQYLLGGNLEKYLKKARLEYKRKYELTLACCKEHIPYASLSGDGGLHLFVTFAEGFNTRELLAACHGQGVIFTAGDIFFTDGTGQNTLRLGFSRVADEDIRRGIEIIGRTARQLMR</sequence>
<reference evidence="9" key="1">
    <citation type="submission" date="2014-08" db="EMBL/GenBank/DDBJ databases">
        <title>Comparative genomics of the Paenibacillus odorifer group.</title>
        <authorList>
            <person name="den Bakker H.C."/>
            <person name="Tsai Y.-C.Y.-C."/>
            <person name="Martin N."/>
            <person name="Korlach J."/>
            <person name="Wiedmann M."/>
        </authorList>
    </citation>
    <scope>NUCLEOTIDE SEQUENCE [LARGE SCALE GENOMIC DNA]</scope>
    <source>
        <strain evidence="9">DSM 13188</strain>
    </source>
</reference>
<evidence type="ECO:0000313" key="10">
    <source>
        <dbReference type="Proteomes" id="UP000029518"/>
    </source>
</evidence>
<organism evidence="9 10">
    <name type="scientific">Paenibacillus borealis</name>
    <dbReference type="NCBI Taxonomy" id="160799"/>
    <lineage>
        <taxon>Bacteria</taxon>
        <taxon>Bacillati</taxon>
        <taxon>Bacillota</taxon>
        <taxon>Bacilli</taxon>
        <taxon>Bacillales</taxon>
        <taxon>Paenibacillaceae</taxon>
        <taxon>Paenibacillus</taxon>
    </lineage>
</organism>
<dbReference type="InterPro" id="IPR000524">
    <property type="entry name" value="Tscrpt_reg_HTH_GntR"/>
</dbReference>
<dbReference type="CDD" id="cd00609">
    <property type="entry name" value="AAT_like"/>
    <property type="match status" value="1"/>
</dbReference>
<keyword evidence="5" id="KW-0805">Transcription regulation</keyword>
<evidence type="ECO:0000256" key="3">
    <source>
        <dbReference type="ARBA" id="ARBA00022576"/>
    </source>
</evidence>
<keyword evidence="7" id="KW-0804">Transcription</keyword>
<dbReference type="GO" id="GO:0003700">
    <property type="term" value="F:DNA-binding transcription factor activity"/>
    <property type="evidence" value="ECO:0007669"/>
    <property type="project" value="InterPro"/>
</dbReference>
<dbReference type="Gene3D" id="3.90.1150.10">
    <property type="entry name" value="Aspartate Aminotransferase, domain 1"/>
    <property type="match status" value="1"/>
</dbReference>
<dbReference type="OrthoDB" id="9802601at2"/>
<dbReference type="AlphaFoldDB" id="A0A089L7J2"/>
<dbReference type="CDD" id="cd07377">
    <property type="entry name" value="WHTH_GntR"/>
    <property type="match status" value="1"/>
</dbReference>